<proteinExistence type="predicted"/>
<reference evidence="2 3" key="1">
    <citation type="submission" date="2010-10" db="EMBL/GenBank/DDBJ databases">
        <authorList>
            <person name="Muzny D."/>
            <person name="Qin X."/>
            <person name="Deng J."/>
            <person name="Jiang H."/>
            <person name="Liu Y."/>
            <person name="Qu J."/>
            <person name="Song X.-Z."/>
            <person name="Zhang L."/>
            <person name="Thornton R."/>
            <person name="Coyle M."/>
            <person name="Francisco L."/>
            <person name="Jackson L."/>
            <person name="Javaid M."/>
            <person name="Korchina V."/>
            <person name="Kovar C."/>
            <person name="Mata R."/>
            <person name="Mathew T."/>
            <person name="Ngo R."/>
            <person name="Nguyen L."/>
            <person name="Nguyen N."/>
            <person name="Okwuonu G."/>
            <person name="Ongeri F."/>
            <person name="Pham C."/>
            <person name="Simmons D."/>
            <person name="Wilczek-Boney K."/>
            <person name="Hale W."/>
            <person name="Jakkamsetti A."/>
            <person name="Pham P."/>
            <person name="Ruth R."/>
            <person name="San Lucas F."/>
            <person name="Warren J."/>
            <person name="Zhang J."/>
            <person name="Zhao Z."/>
            <person name="Zhou C."/>
            <person name="Zhu D."/>
            <person name="Lee S."/>
            <person name="Bess C."/>
            <person name="Blankenburg K."/>
            <person name="Forbes L."/>
            <person name="Fu Q."/>
            <person name="Gubbala S."/>
            <person name="Hirani K."/>
            <person name="Jayaseelan J.C."/>
            <person name="Lara F."/>
            <person name="Munidasa M."/>
            <person name="Palculict T."/>
            <person name="Patil S."/>
            <person name="Pu L.-L."/>
            <person name="Saada N."/>
            <person name="Tang L."/>
            <person name="Weissenberger G."/>
            <person name="Zhu Y."/>
            <person name="Hemphill L."/>
            <person name="Shang Y."/>
            <person name="Youmans B."/>
            <person name="Ayvaz T."/>
            <person name="Ross M."/>
            <person name="Santibanez J."/>
            <person name="Aqrawi P."/>
            <person name="Gross S."/>
            <person name="Joshi V."/>
            <person name="Fowler G."/>
            <person name="Nazareth L."/>
            <person name="Reid J."/>
            <person name="Worley K."/>
            <person name="Petrosino J."/>
            <person name="Highlander S."/>
            <person name="Gibbs R."/>
        </authorList>
    </citation>
    <scope>NUCLEOTIDE SEQUENCE [LARGE SCALE GENOMIC DNA]</scope>
    <source>
        <strain evidence="2 3">F0287</strain>
    </source>
</reference>
<gene>
    <name evidence="2" type="ORF">HMPREF1977_0784</name>
</gene>
<name>E4MQX4_CAPOC</name>
<dbReference type="HOGENOM" id="CLU_3197566_0_0_10"/>
<comment type="caution">
    <text evidence="2">The sequence shown here is derived from an EMBL/GenBank/DDBJ whole genome shotgun (WGS) entry which is preliminary data.</text>
</comment>
<sequence>MYYFFLIYKHNTVFIFTFAIYKLYFSNGKSLHMKRILMTINYFSN</sequence>
<accession>E4MQX4</accession>
<feature type="transmembrane region" description="Helical" evidence="1">
    <location>
        <begin position="6"/>
        <end position="25"/>
    </location>
</feature>
<dbReference type="AlphaFoldDB" id="E4MQX4"/>
<evidence type="ECO:0000313" key="3">
    <source>
        <dbReference type="Proteomes" id="UP000005391"/>
    </source>
</evidence>
<keyword evidence="1" id="KW-0472">Membrane</keyword>
<organism evidence="2 3">
    <name type="scientific">Capnocytophaga ochracea F0287</name>
    <dbReference type="NCBI Taxonomy" id="873517"/>
    <lineage>
        <taxon>Bacteria</taxon>
        <taxon>Pseudomonadati</taxon>
        <taxon>Bacteroidota</taxon>
        <taxon>Flavobacteriia</taxon>
        <taxon>Flavobacteriales</taxon>
        <taxon>Flavobacteriaceae</taxon>
        <taxon>Capnocytophaga</taxon>
    </lineage>
</organism>
<protein>
    <submittedName>
        <fullName evidence="2">Uncharacterized protein</fullName>
    </submittedName>
</protein>
<keyword evidence="1" id="KW-1133">Transmembrane helix</keyword>
<dbReference type="Proteomes" id="UP000005391">
    <property type="component" value="Unassembled WGS sequence"/>
</dbReference>
<keyword evidence="1" id="KW-0812">Transmembrane</keyword>
<evidence type="ECO:0000313" key="2">
    <source>
        <dbReference type="EMBL" id="EFS97872.1"/>
    </source>
</evidence>
<dbReference type="EMBL" id="AEOH01000020">
    <property type="protein sequence ID" value="EFS97872.1"/>
    <property type="molecule type" value="Genomic_DNA"/>
</dbReference>
<evidence type="ECO:0000256" key="1">
    <source>
        <dbReference type="SAM" id="Phobius"/>
    </source>
</evidence>